<keyword evidence="2" id="KW-0413">Isomerase</keyword>
<dbReference type="InterPro" id="IPR050553">
    <property type="entry name" value="Thioredoxin_ResA/DsbE_sf"/>
</dbReference>
<evidence type="ECO:0000259" key="1">
    <source>
        <dbReference type="PROSITE" id="PS51352"/>
    </source>
</evidence>
<dbReference type="Pfam" id="PF08534">
    <property type="entry name" value="Redoxin"/>
    <property type="match status" value="1"/>
</dbReference>
<sequence>MKQITLVFFFLTFISQAQKEDAKILQETVQKLNDLTTVEYKSIVDFYPSMKEGDGHYEATCYFDFTSDDQLVGAKYVAYADEWQHVYNGKSIFRIIEKDKRVIYENKPRLHHLGGSIYIGGSLLETKIMLPKILNDETIQRTPRKDTLIDQQAAYKFEFRLPNQYIAYFKLEPATIHKDYVCTYELFINKKTMLPVMVRTSNSEGNQVIVSRIEDIKFDTKQAEEIWTMDRLEGDYFMISEREFYGQQESTMRGWVNKTAPGFNLPNLEGSFTNLGLLEDKVILLEFWFRGCGPCMKAYPEIEKIRDTYADQGLGVYGIEFITPHKDKQKLKDYVEKYNMTIPTIYRGQGVAKTWGVVGAPTFFVLDSDKKIVYAKTGFRQEELISTIEAELNK</sequence>
<dbReference type="AlphaFoldDB" id="A0A4Q7NW14"/>
<dbReference type="Gene3D" id="3.40.30.10">
    <property type="entry name" value="Glutaredoxin"/>
    <property type="match status" value="1"/>
</dbReference>
<organism evidence="2 3">
    <name type="scientific">Aquimarina brevivitae</name>
    <dbReference type="NCBI Taxonomy" id="323412"/>
    <lineage>
        <taxon>Bacteria</taxon>
        <taxon>Pseudomonadati</taxon>
        <taxon>Bacteroidota</taxon>
        <taxon>Flavobacteriia</taxon>
        <taxon>Flavobacteriales</taxon>
        <taxon>Flavobacteriaceae</taxon>
        <taxon>Aquimarina</taxon>
    </lineage>
</organism>
<evidence type="ECO:0000313" key="2">
    <source>
        <dbReference type="EMBL" id="RZS90592.1"/>
    </source>
</evidence>
<dbReference type="PANTHER" id="PTHR42852:SF17">
    <property type="entry name" value="THIOREDOXIN-LIKE PROTEIN HI_1115"/>
    <property type="match status" value="1"/>
</dbReference>
<gene>
    <name evidence="2" type="ORF">EV197_3387</name>
</gene>
<dbReference type="OrthoDB" id="9815205at2"/>
<protein>
    <submittedName>
        <fullName evidence="2">Thiol-disulfide isomerase/thioredoxin</fullName>
    </submittedName>
</protein>
<dbReference type="Proteomes" id="UP000292262">
    <property type="component" value="Unassembled WGS sequence"/>
</dbReference>
<comment type="caution">
    <text evidence="2">The sequence shown here is derived from an EMBL/GenBank/DDBJ whole genome shotgun (WGS) entry which is preliminary data.</text>
</comment>
<dbReference type="PROSITE" id="PS51352">
    <property type="entry name" value="THIOREDOXIN_2"/>
    <property type="match status" value="1"/>
</dbReference>
<dbReference type="GO" id="GO:0016491">
    <property type="term" value="F:oxidoreductase activity"/>
    <property type="evidence" value="ECO:0007669"/>
    <property type="project" value="InterPro"/>
</dbReference>
<feature type="domain" description="Thioredoxin" evidence="1">
    <location>
        <begin position="254"/>
        <end position="393"/>
    </location>
</feature>
<keyword evidence="3" id="KW-1185">Reference proteome</keyword>
<dbReference type="CDD" id="cd02966">
    <property type="entry name" value="TlpA_like_family"/>
    <property type="match status" value="1"/>
</dbReference>
<name>A0A4Q7NW14_9FLAO</name>
<dbReference type="PANTHER" id="PTHR42852">
    <property type="entry name" value="THIOL:DISULFIDE INTERCHANGE PROTEIN DSBE"/>
    <property type="match status" value="1"/>
</dbReference>
<dbReference type="RefSeq" id="WP_130287887.1">
    <property type="nucleotide sequence ID" value="NZ_SGXE01000007.1"/>
</dbReference>
<dbReference type="GO" id="GO:0016853">
    <property type="term" value="F:isomerase activity"/>
    <property type="evidence" value="ECO:0007669"/>
    <property type="project" value="UniProtKB-KW"/>
</dbReference>
<dbReference type="InterPro" id="IPR013766">
    <property type="entry name" value="Thioredoxin_domain"/>
</dbReference>
<proteinExistence type="predicted"/>
<evidence type="ECO:0000313" key="3">
    <source>
        <dbReference type="Proteomes" id="UP000292262"/>
    </source>
</evidence>
<accession>A0A4Q7NW14</accession>
<reference evidence="2 3" key="1">
    <citation type="submission" date="2019-02" db="EMBL/GenBank/DDBJ databases">
        <title>Genomic Encyclopedia of Type Strains, Phase IV (KMG-IV): sequencing the most valuable type-strain genomes for metagenomic binning, comparative biology and taxonomic classification.</title>
        <authorList>
            <person name="Goeker M."/>
        </authorList>
    </citation>
    <scope>NUCLEOTIDE SEQUENCE [LARGE SCALE GENOMIC DNA]</scope>
    <source>
        <strain evidence="2 3">DSM 17196</strain>
    </source>
</reference>
<dbReference type="InterPro" id="IPR036249">
    <property type="entry name" value="Thioredoxin-like_sf"/>
</dbReference>
<dbReference type="SUPFAM" id="SSF52833">
    <property type="entry name" value="Thioredoxin-like"/>
    <property type="match status" value="1"/>
</dbReference>
<dbReference type="EMBL" id="SGXE01000007">
    <property type="protein sequence ID" value="RZS90592.1"/>
    <property type="molecule type" value="Genomic_DNA"/>
</dbReference>
<dbReference type="InterPro" id="IPR013740">
    <property type="entry name" value="Redoxin"/>
</dbReference>